<evidence type="ECO:0000256" key="2">
    <source>
        <dbReference type="ARBA" id="ARBA00022723"/>
    </source>
</evidence>
<name>A0A3N1PSV1_9GAMM</name>
<dbReference type="HAMAP" id="MF_01677">
    <property type="entry name" value="Salvage_MtnB"/>
    <property type="match status" value="1"/>
</dbReference>
<keyword evidence="9" id="KW-1185">Reference proteome</keyword>
<keyword evidence="5 6" id="KW-0456">Lyase</keyword>
<feature type="domain" description="Class II aldolase/adducin N-terminal" evidence="7">
    <location>
        <begin position="8"/>
        <end position="195"/>
    </location>
</feature>
<evidence type="ECO:0000256" key="3">
    <source>
        <dbReference type="ARBA" id="ARBA00022833"/>
    </source>
</evidence>
<dbReference type="STRING" id="584787.GCA_001247655_03159"/>
<dbReference type="EC" id="4.2.1.109" evidence="6"/>
<comment type="function">
    <text evidence="6">Catalyzes the dehydration of methylthioribulose-1-phosphate (MTRu-1-P) into 2,3-diketo-5-methylthiopentyl-1-phosphate (DK-MTP-1-P).</text>
</comment>
<dbReference type="InterPro" id="IPR001303">
    <property type="entry name" value="Aldolase_II/adducin_N"/>
</dbReference>
<protein>
    <recommendedName>
        <fullName evidence="6">Methylthioribulose-1-phosphate dehydratase</fullName>
        <shortName evidence="6">MTRu-1-P dehydratase</shortName>
        <ecNumber evidence="6">4.2.1.109</ecNumber>
    </recommendedName>
</protein>
<keyword evidence="4 6" id="KW-0486">Methionine biosynthesis</keyword>
<dbReference type="PANTHER" id="PTHR22789:SF0">
    <property type="entry name" value="3-OXO-TETRONATE 4-PHOSPHATE DECARBOXYLASE-RELATED"/>
    <property type="match status" value="1"/>
</dbReference>
<evidence type="ECO:0000256" key="4">
    <source>
        <dbReference type="ARBA" id="ARBA00023167"/>
    </source>
</evidence>
<accession>A0A3N1PSV1</accession>
<dbReference type="InterPro" id="IPR017714">
    <property type="entry name" value="MethylthioRu-1-P_deHdtase_MtnB"/>
</dbReference>
<dbReference type="EMBL" id="RJUL01000002">
    <property type="protein sequence ID" value="ROQ29857.1"/>
    <property type="molecule type" value="Genomic_DNA"/>
</dbReference>
<dbReference type="Proteomes" id="UP000268033">
    <property type="component" value="Unassembled WGS sequence"/>
</dbReference>
<dbReference type="GO" id="GO:0019509">
    <property type="term" value="P:L-methionine salvage from methylthioadenosine"/>
    <property type="evidence" value="ECO:0007669"/>
    <property type="project" value="UniProtKB-UniRule"/>
</dbReference>
<dbReference type="RefSeq" id="WP_123420738.1">
    <property type="nucleotide sequence ID" value="NZ_JBLXAC010000005.1"/>
</dbReference>
<evidence type="ECO:0000256" key="6">
    <source>
        <dbReference type="HAMAP-Rule" id="MF_01677"/>
    </source>
</evidence>
<comment type="cofactor">
    <cofactor evidence="6">
        <name>Zn(2+)</name>
        <dbReference type="ChEBI" id="CHEBI:29105"/>
    </cofactor>
    <text evidence="6">Binds 1 zinc ion per subunit.</text>
</comment>
<evidence type="ECO:0000313" key="9">
    <source>
        <dbReference type="Proteomes" id="UP000268033"/>
    </source>
</evidence>
<evidence type="ECO:0000259" key="7">
    <source>
        <dbReference type="SMART" id="SM01007"/>
    </source>
</evidence>
<evidence type="ECO:0000256" key="5">
    <source>
        <dbReference type="ARBA" id="ARBA00023239"/>
    </source>
</evidence>
<evidence type="ECO:0000256" key="1">
    <source>
        <dbReference type="ARBA" id="ARBA00022605"/>
    </source>
</evidence>
<organism evidence="8 9">
    <name type="scientific">Gallaecimonas pentaromativorans</name>
    <dbReference type="NCBI Taxonomy" id="584787"/>
    <lineage>
        <taxon>Bacteria</taxon>
        <taxon>Pseudomonadati</taxon>
        <taxon>Pseudomonadota</taxon>
        <taxon>Gammaproteobacteria</taxon>
        <taxon>Enterobacterales</taxon>
        <taxon>Gallaecimonadaceae</taxon>
        <taxon>Gallaecimonas</taxon>
    </lineage>
</organism>
<dbReference type="NCBIfam" id="NF006672">
    <property type="entry name" value="PRK09220.1"/>
    <property type="match status" value="1"/>
</dbReference>
<evidence type="ECO:0000313" key="8">
    <source>
        <dbReference type="EMBL" id="ROQ29857.1"/>
    </source>
</evidence>
<proteinExistence type="inferred from homology"/>
<dbReference type="Gene3D" id="3.40.225.10">
    <property type="entry name" value="Class II aldolase/adducin N-terminal domain"/>
    <property type="match status" value="1"/>
</dbReference>
<keyword evidence="1 6" id="KW-0028">Amino-acid biosynthesis</keyword>
<dbReference type="GO" id="GO:0046570">
    <property type="term" value="F:methylthioribulose 1-phosphate dehydratase activity"/>
    <property type="evidence" value="ECO:0007669"/>
    <property type="project" value="UniProtKB-UniRule"/>
</dbReference>
<keyword evidence="3 6" id="KW-0862">Zinc</keyword>
<dbReference type="Pfam" id="PF00596">
    <property type="entry name" value="Aldolase_II"/>
    <property type="match status" value="1"/>
</dbReference>
<dbReference type="PANTHER" id="PTHR22789">
    <property type="entry name" value="FUCULOSE PHOSPHATE ALDOLASE"/>
    <property type="match status" value="1"/>
</dbReference>
<dbReference type="GO" id="GO:0005829">
    <property type="term" value="C:cytosol"/>
    <property type="evidence" value="ECO:0007669"/>
    <property type="project" value="TreeGrafter"/>
</dbReference>
<comment type="caution">
    <text evidence="8">The sequence shown here is derived from an EMBL/GenBank/DDBJ whole genome shotgun (WGS) entry which is preliminary data.</text>
</comment>
<dbReference type="GO" id="GO:0008270">
    <property type="term" value="F:zinc ion binding"/>
    <property type="evidence" value="ECO:0007669"/>
    <property type="project" value="UniProtKB-UniRule"/>
</dbReference>
<comment type="pathway">
    <text evidence="6">Amino-acid biosynthesis; L-methionine biosynthesis via salvage pathway; L-methionine from S-methyl-5-thio-alpha-D-ribose 1-phosphate: step 2/6.</text>
</comment>
<dbReference type="InterPro" id="IPR036409">
    <property type="entry name" value="Aldolase_II/adducin_N_sf"/>
</dbReference>
<comment type="similarity">
    <text evidence="6">Belongs to the aldolase class II family. MtnB subfamily.</text>
</comment>
<dbReference type="InterPro" id="IPR050197">
    <property type="entry name" value="Aldolase_class_II_sugar_metab"/>
</dbReference>
<dbReference type="GO" id="GO:0019323">
    <property type="term" value="P:pentose catabolic process"/>
    <property type="evidence" value="ECO:0007669"/>
    <property type="project" value="TreeGrafter"/>
</dbReference>
<dbReference type="UniPathway" id="UPA00904">
    <property type="reaction ID" value="UER00875"/>
</dbReference>
<feature type="binding site" evidence="6">
    <location>
        <position position="95"/>
    </location>
    <ligand>
        <name>Zn(2+)</name>
        <dbReference type="ChEBI" id="CHEBI:29105"/>
    </ligand>
</feature>
<reference evidence="8 9" key="1">
    <citation type="submission" date="2018-11" db="EMBL/GenBank/DDBJ databases">
        <title>Genomic Encyclopedia of Type Strains, Phase IV (KMG-IV): sequencing the most valuable type-strain genomes for metagenomic binning, comparative biology and taxonomic classification.</title>
        <authorList>
            <person name="Goeker M."/>
        </authorList>
    </citation>
    <scope>NUCLEOTIDE SEQUENCE [LARGE SCALE GENOMIC DNA]</scope>
    <source>
        <strain evidence="8 9">DSM 21945</strain>
    </source>
</reference>
<dbReference type="AlphaFoldDB" id="A0A3N1PSV1"/>
<comment type="catalytic activity">
    <reaction evidence="6">
        <text>5-(methylsulfanyl)-D-ribulose 1-phosphate = 5-methylsulfanyl-2,3-dioxopentyl phosphate + H2O</text>
        <dbReference type="Rhea" id="RHEA:15549"/>
        <dbReference type="ChEBI" id="CHEBI:15377"/>
        <dbReference type="ChEBI" id="CHEBI:58548"/>
        <dbReference type="ChEBI" id="CHEBI:58828"/>
        <dbReference type="EC" id="4.2.1.109"/>
    </reaction>
</comment>
<dbReference type="NCBIfam" id="TIGR03328">
    <property type="entry name" value="salvage_mtnB"/>
    <property type="match status" value="1"/>
</dbReference>
<dbReference type="SMART" id="SM01007">
    <property type="entry name" value="Aldolase_II"/>
    <property type="match status" value="1"/>
</dbReference>
<dbReference type="SUPFAM" id="SSF53639">
    <property type="entry name" value="AraD/HMP-PK domain-like"/>
    <property type="match status" value="1"/>
</dbReference>
<sequence length="199" mass="21928">MSRPGLVQTLLRHCNEAARRHWLPATGGNLSLRLDERHCLITASGVDKANLSEADLVKVDLDGKVVEGPKPSAETLVHCALYASDPAIKAVFHTHSVASTLLSRKTPGDTLWLEGYEMQKAIRGVTSHLEPLAIACFDNTQDMQALAQDIKARYAASPFVGGLLLKGHGLYAFGDSAEEAWRHLEGLEFLLQCEWEWRK</sequence>
<keyword evidence="2 6" id="KW-0479">Metal-binding</keyword>
<dbReference type="GO" id="GO:0016832">
    <property type="term" value="F:aldehyde-lyase activity"/>
    <property type="evidence" value="ECO:0007669"/>
    <property type="project" value="TreeGrafter"/>
</dbReference>
<feature type="binding site" evidence="6">
    <location>
        <position position="93"/>
    </location>
    <ligand>
        <name>Zn(2+)</name>
        <dbReference type="ChEBI" id="CHEBI:29105"/>
    </ligand>
</feature>
<gene>
    <name evidence="6" type="primary">mtnB</name>
    <name evidence="8" type="ORF">EDC28_102229</name>
</gene>